<proteinExistence type="predicted"/>
<dbReference type="EMBL" id="CP031395">
    <property type="protein sequence ID" value="QBK05820.1"/>
    <property type="molecule type" value="Genomic_DNA"/>
</dbReference>
<dbReference type="AlphaFoldDB" id="A0A4P6UNI4"/>
<reference evidence="1 2" key="1">
    <citation type="submission" date="2018-07" db="EMBL/GenBank/DDBJ databases">
        <title>Exploring interactions and the metabolic potential of the ultra-small soil bacteria Hylemonella gracilis.</title>
        <authorList>
            <person name="Tyc O."/>
            <person name="Kulkarni P."/>
            <person name="Gawehns F."/>
            <person name="Hundscheid M."/>
            <person name="Zweers H."/>
            <person name="Garbeva P."/>
        </authorList>
    </citation>
    <scope>NUCLEOTIDE SEQUENCE [LARGE SCALE GENOMIC DNA]</scope>
    <source>
        <strain evidence="1 2">NS1</strain>
    </source>
</reference>
<accession>A0A4P6UNI4</accession>
<evidence type="ECO:0000313" key="1">
    <source>
        <dbReference type="EMBL" id="QBK05820.1"/>
    </source>
</evidence>
<dbReference type="Proteomes" id="UP000292939">
    <property type="component" value="Chromosome"/>
</dbReference>
<protein>
    <submittedName>
        <fullName evidence="1">Uncharacterized protein</fullName>
    </submittedName>
</protein>
<organism evidence="1 2">
    <name type="scientific">Hylemonella gracilis</name>
    <dbReference type="NCBI Taxonomy" id="80880"/>
    <lineage>
        <taxon>Bacteria</taxon>
        <taxon>Pseudomonadati</taxon>
        <taxon>Pseudomonadota</taxon>
        <taxon>Betaproteobacteria</taxon>
        <taxon>Burkholderiales</taxon>
        <taxon>Comamonadaceae</taxon>
        <taxon>Hylemonella</taxon>
    </lineage>
</organism>
<sequence>MIKTGLRMGLPRDAIHDKAAGCNSLAIFDAAREKTMTSAPPAHHAGAIRVDLLFCRAVAPTGFTKMPRYRHQSEM</sequence>
<name>A0A4P6UNI4_9BURK</name>
<gene>
    <name evidence="1" type="ORF">DW355_14780</name>
</gene>
<evidence type="ECO:0000313" key="2">
    <source>
        <dbReference type="Proteomes" id="UP000292939"/>
    </source>
</evidence>
<dbReference type="KEGG" id="hgr:DW355_14780"/>